<feature type="domain" description="NADP-dependent oxidoreductase" evidence="7">
    <location>
        <begin position="24"/>
        <end position="69"/>
    </location>
</feature>
<evidence type="ECO:0000256" key="6">
    <source>
        <dbReference type="PIRSR" id="PIRSR000097-3"/>
    </source>
</evidence>
<evidence type="ECO:0000256" key="2">
    <source>
        <dbReference type="ARBA" id="ARBA00022857"/>
    </source>
</evidence>
<dbReference type="AlphaFoldDB" id="A0A0B1TIU3"/>
<accession>A0A0B1TIU3</accession>
<dbReference type="Pfam" id="PF00248">
    <property type="entry name" value="Aldo_ket_red"/>
    <property type="match status" value="2"/>
</dbReference>
<dbReference type="PROSITE" id="PS00062">
    <property type="entry name" value="ALDOKETO_REDUCTASE_2"/>
    <property type="match status" value="1"/>
</dbReference>
<reference evidence="8 9" key="1">
    <citation type="submission" date="2014-03" db="EMBL/GenBank/DDBJ databases">
        <title>Draft genome of the hookworm Oesophagostomum dentatum.</title>
        <authorList>
            <person name="Mitreva M."/>
        </authorList>
    </citation>
    <scope>NUCLEOTIDE SEQUENCE [LARGE SCALE GENOMIC DNA]</scope>
    <source>
        <strain evidence="8 9">OD-Hann</strain>
    </source>
</reference>
<protein>
    <submittedName>
        <fullName evidence="8">Oxidoreductase, aldo/keto reductase family protein</fullName>
    </submittedName>
</protein>
<dbReference type="InterPro" id="IPR023210">
    <property type="entry name" value="NADP_OxRdtase_dom"/>
</dbReference>
<feature type="site" description="Lowers pKa of active site Tyr" evidence="6">
    <location>
        <position position="126"/>
    </location>
</feature>
<dbReference type="FunFam" id="3.20.20.100:FF:000006">
    <property type="entry name" value="Aldo-keto reductase family 1 member A1"/>
    <property type="match status" value="1"/>
</dbReference>
<feature type="domain" description="NADP-dependent oxidoreductase" evidence="7">
    <location>
        <begin position="78"/>
        <end position="341"/>
    </location>
</feature>
<dbReference type="PIRSF" id="PIRSF000097">
    <property type="entry name" value="AKR"/>
    <property type="match status" value="1"/>
</dbReference>
<gene>
    <name evidence="8" type="ORF">OESDEN_04318</name>
</gene>
<evidence type="ECO:0000256" key="1">
    <source>
        <dbReference type="ARBA" id="ARBA00007905"/>
    </source>
</evidence>
<evidence type="ECO:0000256" key="4">
    <source>
        <dbReference type="PIRSR" id="PIRSR000097-1"/>
    </source>
</evidence>
<dbReference type="InterPro" id="IPR020471">
    <property type="entry name" value="AKR"/>
</dbReference>
<evidence type="ECO:0000256" key="5">
    <source>
        <dbReference type="PIRSR" id="PIRSR000097-2"/>
    </source>
</evidence>
<comment type="similarity">
    <text evidence="1">Belongs to the aldo/keto reductase family.</text>
</comment>
<keyword evidence="9" id="KW-1185">Reference proteome</keyword>
<dbReference type="EMBL" id="KN549869">
    <property type="protein sequence ID" value="KHJ95732.1"/>
    <property type="molecule type" value="Genomic_DNA"/>
</dbReference>
<dbReference type="OrthoDB" id="416253at2759"/>
<dbReference type="PROSITE" id="PS00798">
    <property type="entry name" value="ALDOKETO_REDUCTASE_1"/>
    <property type="match status" value="2"/>
</dbReference>
<dbReference type="Gene3D" id="3.20.20.100">
    <property type="entry name" value="NADP-dependent oxidoreductase domain"/>
    <property type="match status" value="2"/>
</dbReference>
<dbReference type="PROSITE" id="PS00063">
    <property type="entry name" value="ALDOKETO_REDUCTASE_3"/>
    <property type="match status" value="1"/>
</dbReference>
<organism evidence="8 9">
    <name type="scientific">Oesophagostomum dentatum</name>
    <name type="common">Nodular worm</name>
    <dbReference type="NCBI Taxonomy" id="61180"/>
    <lineage>
        <taxon>Eukaryota</taxon>
        <taxon>Metazoa</taxon>
        <taxon>Ecdysozoa</taxon>
        <taxon>Nematoda</taxon>
        <taxon>Chromadorea</taxon>
        <taxon>Rhabditida</taxon>
        <taxon>Rhabditina</taxon>
        <taxon>Rhabditomorpha</taxon>
        <taxon>Strongyloidea</taxon>
        <taxon>Strongylidae</taxon>
        <taxon>Oesophagostomum</taxon>
    </lineage>
</organism>
<keyword evidence="3" id="KW-0560">Oxidoreductase</keyword>
<dbReference type="PRINTS" id="PR00069">
    <property type="entry name" value="ALDKETRDTASE"/>
</dbReference>
<feature type="binding site" evidence="5">
    <location>
        <position position="159"/>
    </location>
    <ligand>
        <name>substrate</name>
    </ligand>
</feature>
<keyword evidence="2" id="KW-0521">NADP</keyword>
<name>A0A0B1TIU3_OESDE</name>
<evidence type="ECO:0000259" key="7">
    <source>
        <dbReference type="Pfam" id="PF00248"/>
    </source>
</evidence>
<dbReference type="InterPro" id="IPR036812">
    <property type="entry name" value="NAD(P)_OxRdtase_dom_sf"/>
</dbReference>
<dbReference type="PANTHER" id="PTHR11732">
    <property type="entry name" value="ALDO/KETO REDUCTASE"/>
    <property type="match status" value="1"/>
</dbReference>
<evidence type="ECO:0000313" key="8">
    <source>
        <dbReference type="EMBL" id="KHJ95732.1"/>
    </source>
</evidence>
<sequence length="365" mass="41430">MWRLYRKMVIPTVKLSSGYEMPMVGLGTWQSKAGEVGKAIEAALKAGYRHIDCAWIYGNQPEIGETLKKLFSSSIKVGKAIEAALKAGYRHIDCAWIYGNQPEIGETLKKLFSSSIKREDVFITSKVWNTFHSEVACKKHVEEILTQLQIDYIDLMLIHWPMGYQEGGATFPTIPGTDKPAYSTEDYLTTWKVLEGFVKEGKIRTIGISNFNHKQIQRIIDNGTIKPAVLQIELHPYFQQKKLRAFCKEKGIVVTAYSSLGNPGSAFFRKEGDPNVLTDPVVKKIAEAHGKTPAQVALRWATQQDVIVIPKSVSEERIKQNADLFDFKLTDAEMKEMEGLDRGWRIVNLKLRDSEHPYCPFHEDY</sequence>
<evidence type="ECO:0000313" key="9">
    <source>
        <dbReference type="Proteomes" id="UP000053660"/>
    </source>
</evidence>
<proteinExistence type="inferred from homology"/>
<dbReference type="SUPFAM" id="SSF51430">
    <property type="entry name" value="NAD(P)-linked oxidoreductase"/>
    <property type="match status" value="2"/>
</dbReference>
<dbReference type="Proteomes" id="UP000053660">
    <property type="component" value="Unassembled WGS sequence"/>
</dbReference>
<evidence type="ECO:0000256" key="3">
    <source>
        <dbReference type="ARBA" id="ARBA00023002"/>
    </source>
</evidence>
<feature type="active site" description="Proton donor" evidence="4">
    <location>
        <position position="98"/>
    </location>
</feature>
<dbReference type="InterPro" id="IPR018170">
    <property type="entry name" value="Aldo/ket_reductase_CS"/>
</dbReference>
<dbReference type="GO" id="GO:0016491">
    <property type="term" value="F:oxidoreductase activity"/>
    <property type="evidence" value="ECO:0007669"/>
    <property type="project" value="UniProtKB-KW"/>
</dbReference>